<dbReference type="OrthoDB" id="9103399at2"/>
<sequence length="92" mass="9904">MIGIKESMKGDEDGPLSASAVEAQRWVAALTLTGLLMTILVIAGLYVATTPRNVNQACFQAKMDDEHTLLEASFQTSSDQDAIVEAMRACSR</sequence>
<proteinExistence type="predicted"/>
<dbReference type="Proteomes" id="UP000187012">
    <property type="component" value="Unassembled WGS sequence"/>
</dbReference>
<evidence type="ECO:0000313" key="2">
    <source>
        <dbReference type="EMBL" id="SIT35612.1"/>
    </source>
</evidence>
<evidence type="ECO:0000313" key="3">
    <source>
        <dbReference type="Proteomes" id="UP000187012"/>
    </source>
</evidence>
<feature type="transmembrane region" description="Helical" evidence="1">
    <location>
        <begin position="26"/>
        <end position="47"/>
    </location>
</feature>
<dbReference type="STRING" id="1247936.BN2475_50127"/>
<dbReference type="AlphaFoldDB" id="A0A1N7RKJ1"/>
<reference evidence="2 3" key="1">
    <citation type="submission" date="2016-12" db="EMBL/GenBank/DDBJ databases">
        <authorList>
            <person name="Song W.-J."/>
            <person name="Kurnit D.M."/>
        </authorList>
    </citation>
    <scope>NUCLEOTIDE SEQUENCE [LARGE SCALE GENOMIC DNA]</scope>
    <source>
        <strain evidence="2 3">STM7296</strain>
    </source>
</reference>
<dbReference type="EMBL" id="CYGX02000005">
    <property type="protein sequence ID" value="SIT35612.1"/>
    <property type="molecule type" value="Genomic_DNA"/>
</dbReference>
<keyword evidence="1" id="KW-1133">Transmembrane helix</keyword>
<accession>A0A1N7RKJ1</accession>
<name>A0A1N7RKJ1_9BURK</name>
<organism evidence="2 3">
    <name type="scientific">Paraburkholderia ribeironis</name>
    <dbReference type="NCBI Taxonomy" id="1247936"/>
    <lineage>
        <taxon>Bacteria</taxon>
        <taxon>Pseudomonadati</taxon>
        <taxon>Pseudomonadota</taxon>
        <taxon>Betaproteobacteria</taxon>
        <taxon>Burkholderiales</taxon>
        <taxon>Burkholderiaceae</taxon>
        <taxon>Paraburkholderia</taxon>
    </lineage>
</organism>
<protein>
    <submittedName>
        <fullName evidence="2">Uncharacterized protein</fullName>
    </submittedName>
</protein>
<dbReference type="RefSeq" id="WP_094777890.1">
    <property type="nucleotide sequence ID" value="NZ_CYGX02000005.1"/>
</dbReference>
<keyword evidence="3" id="KW-1185">Reference proteome</keyword>
<keyword evidence="1" id="KW-0472">Membrane</keyword>
<keyword evidence="1" id="KW-0812">Transmembrane</keyword>
<evidence type="ECO:0000256" key="1">
    <source>
        <dbReference type="SAM" id="Phobius"/>
    </source>
</evidence>
<gene>
    <name evidence="2" type="ORF">BN2475_50127</name>
</gene>